<proteinExistence type="predicted"/>
<evidence type="ECO:0000256" key="5">
    <source>
        <dbReference type="SAM" id="MobiDB-lite"/>
    </source>
</evidence>
<keyword evidence="8" id="KW-1185">Reference proteome</keyword>
<dbReference type="InterPro" id="IPR013980">
    <property type="entry name" value="MANSC_dom"/>
</dbReference>
<feature type="compositionally biased region" description="Polar residues" evidence="5">
    <location>
        <begin position="496"/>
        <end position="506"/>
    </location>
</feature>
<dbReference type="EMBL" id="LSMT01000388">
    <property type="protein sequence ID" value="PFX18866.1"/>
    <property type="molecule type" value="Genomic_DNA"/>
</dbReference>
<dbReference type="GO" id="GO:0031410">
    <property type="term" value="C:cytoplasmic vesicle"/>
    <property type="evidence" value="ECO:0007669"/>
    <property type="project" value="TreeGrafter"/>
</dbReference>
<evidence type="ECO:0000256" key="4">
    <source>
        <dbReference type="ARBA" id="ARBA00023180"/>
    </source>
</evidence>
<keyword evidence="4" id="KW-0325">Glycoprotein</keyword>
<dbReference type="PANTHER" id="PTHR46182">
    <property type="entry name" value="FI19480P1"/>
    <property type="match status" value="1"/>
</dbReference>
<feature type="compositionally biased region" description="Acidic residues" evidence="5">
    <location>
        <begin position="601"/>
        <end position="625"/>
    </location>
</feature>
<protein>
    <submittedName>
        <fullName evidence="7">Halomucin</fullName>
    </submittedName>
</protein>
<feature type="compositionally biased region" description="Acidic residues" evidence="5">
    <location>
        <begin position="555"/>
        <end position="584"/>
    </location>
</feature>
<feature type="region of interest" description="Disordered" evidence="5">
    <location>
        <begin position="494"/>
        <end position="641"/>
    </location>
</feature>
<comment type="caution">
    <text evidence="7">The sequence shown here is derived from an EMBL/GenBank/DDBJ whole genome shotgun (WGS) entry which is preliminary data.</text>
</comment>
<feature type="compositionally biased region" description="Basic and acidic residues" evidence="5">
    <location>
        <begin position="527"/>
        <end position="538"/>
    </location>
</feature>
<feature type="domain" description="Seven cysteines N-terminal" evidence="6">
    <location>
        <begin position="140"/>
        <end position="221"/>
    </location>
</feature>
<feature type="domain" description="Seven cysteines N-terminal" evidence="6">
    <location>
        <begin position="249"/>
        <end position="328"/>
    </location>
</feature>
<dbReference type="OrthoDB" id="536372at2759"/>
<evidence type="ECO:0000256" key="3">
    <source>
        <dbReference type="ARBA" id="ARBA00023136"/>
    </source>
</evidence>
<dbReference type="InterPro" id="IPR029865">
    <property type="entry name" value="KIAA0319-like"/>
</dbReference>
<dbReference type="AlphaFoldDB" id="A0A2B4RNW5"/>
<dbReference type="PANTHER" id="PTHR46182:SF2">
    <property type="entry name" value="FI19480P1"/>
    <property type="match status" value="1"/>
</dbReference>
<dbReference type="SMART" id="SM00765">
    <property type="entry name" value="MANEC"/>
    <property type="match status" value="3"/>
</dbReference>
<evidence type="ECO:0000256" key="1">
    <source>
        <dbReference type="ARBA" id="ARBA00004370"/>
    </source>
</evidence>
<gene>
    <name evidence="7" type="primary">hmu</name>
    <name evidence="7" type="ORF">AWC38_SpisGene16745</name>
</gene>
<reference evidence="8" key="1">
    <citation type="journal article" date="2017" name="bioRxiv">
        <title>Comparative analysis of the genomes of Stylophora pistillata and Acropora digitifera provides evidence for extensive differences between species of corals.</title>
        <authorList>
            <person name="Voolstra C.R."/>
            <person name="Li Y."/>
            <person name="Liew Y.J."/>
            <person name="Baumgarten S."/>
            <person name="Zoccola D."/>
            <person name="Flot J.-F."/>
            <person name="Tambutte S."/>
            <person name="Allemand D."/>
            <person name="Aranda M."/>
        </authorList>
    </citation>
    <scope>NUCLEOTIDE SEQUENCE [LARGE SCALE GENOMIC DNA]</scope>
</reference>
<keyword evidence="3" id="KW-0472">Membrane</keyword>
<sequence length="641" mass="70693">MLNPFCGRKTRDDIWLMLSAILITLATALGHTILEEYNCGQEDIEYNVTLRGGQFAGIFKDRGPVKNMQECMHLCCNTKKCDVAMMHGPKCFSVHCLNDTTCETIPADDEDIDMQVAHMTTKGTGQLTEAPVSDNLNSYDPEAKCPHNEIMYNVKLMGGLKAGKFTDIGKVKSIKTCIRYCCESKVQPCDLAFMLSDRCYLVKCYSEERCQAIPAAAIDHSFKQKMAFVAPWLYQKGKKVVKIPSSQSPHHLQCVQSRRYTKSRLLDGPNAGLFTDVGRVANPQICTRLCCENPSCDLAYMFGRTCFLVKCFSERSCRTIPDEDAWRNDTNLDRTTQYIVTRKFGVKLRDDGTPVIRTETNQEEVCRLDGDIRNKTILQAGMVSGKLTHHKGVTDINSCIKRCCEHEKCHVAMMMADKCYTVFCTNRQYCQPKPAPVETHHTNPTVAYVKRGEISFAPKPRSVMPKIERFHPYLVQDVQEEYLEADDNNFKGSIDVNASQRSSLPNIPSKDAEAETSGSGDIEEVEEYHSGSGDRDINDGSGGSGDQSGSGDNAEQVEESGEESSSESGAEENEAEGSGEDSGAEDSGAGDSGAEDSGASGEEEDSGDSGDEESGDEDEDREDEVQGLAQLRNTQSLKGVL</sequence>
<evidence type="ECO:0000259" key="6">
    <source>
        <dbReference type="SMART" id="SM00765"/>
    </source>
</evidence>
<dbReference type="GO" id="GO:0016020">
    <property type="term" value="C:membrane"/>
    <property type="evidence" value="ECO:0007669"/>
    <property type="project" value="UniProtKB-SubCell"/>
</dbReference>
<evidence type="ECO:0000256" key="2">
    <source>
        <dbReference type="ARBA" id="ARBA00022729"/>
    </source>
</evidence>
<dbReference type="GO" id="GO:0001764">
    <property type="term" value="P:neuron migration"/>
    <property type="evidence" value="ECO:0007669"/>
    <property type="project" value="TreeGrafter"/>
</dbReference>
<keyword evidence="2" id="KW-0732">Signal</keyword>
<evidence type="ECO:0000313" key="7">
    <source>
        <dbReference type="EMBL" id="PFX18866.1"/>
    </source>
</evidence>
<accession>A0A2B4RNW5</accession>
<dbReference type="InterPro" id="IPR011106">
    <property type="entry name" value="MANSC_N"/>
</dbReference>
<comment type="subcellular location">
    <subcellularLocation>
        <location evidence="1">Membrane</location>
    </subcellularLocation>
</comment>
<feature type="domain" description="Seven cysteines N-terminal" evidence="6">
    <location>
        <begin position="34"/>
        <end position="115"/>
    </location>
</feature>
<dbReference type="Pfam" id="PF23597">
    <property type="entry name" value="KIAA0319_N"/>
    <property type="match status" value="4"/>
</dbReference>
<name>A0A2B4RNW5_STYPI</name>
<feature type="compositionally biased region" description="Polar residues" evidence="5">
    <location>
        <begin position="631"/>
        <end position="641"/>
    </location>
</feature>
<evidence type="ECO:0000313" key="8">
    <source>
        <dbReference type="Proteomes" id="UP000225706"/>
    </source>
</evidence>
<dbReference type="Proteomes" id="UP000225706">
    <property type="component" value="Unassembled WGS sequence"/>
</dbReference>
<organism evidence="7 8">
    <name type="scientific">Stylophora pistillata</name>
    <name type="common">Smooth cauliflower coral</name>
    <dbReference type="NCBI Taxonomy" id="50429"/>
    <lineage>
        <taxon>Eukaryota</taxon>
        <taxon>Metazoa</taxon>
        <taxon>Cnidaria</taxon>
        <taxon>Anthozoa</taxon>
        <taxon>Hexacorallia</taxon>
        <taxon>Scleractinia</taxon>
        <taxon>Astrocoeniina</taxon>
        <taxon>Pocilloporidae</taxon>
        <taxon>Stylophora</taxon>
    </lineage>
</organism>